<evidence type="ECO:0000256" key="2">
    <source>
        <dbReference type="ARBA" id="ARBA00022801"/>
    </source>
</evidence>
<dbReference type="Gene3D" id="3.30.420.10">
    <property type="entry name" value="Ribonuclease H-like superfamily/Ribonuclease H"/>
    <property type="match status" value="1"/>
</dbReference>
<keyword evidence="2" id="KW-0378">Hydrolase</keyword>
<protein>
    <submittedName>
        <fullName evidence="5">DNA polymerase III subunit epsilon</fullName>
    </submittedName>
</protein>
<evidence type="ECO:0000313" key="6">
    <source>
        <dbReference type="Proteomes" id="UP000065261"/>
    </source>
</evidence>
<dbReference type="OrthoDB" id="5497329at2"/>
<accession>A0A0U2VBI2</accession>
<dbReference type="GO" id="GO:0005829">
    <property type="term" value="C:cytosol"/>
    <property type="evidence" value="ECO:0007669"/>
    <property type="project" value="TreeGrafter"/>
</dbReference>
<dbReference type="RefSeq" id="WP_058372636.1">
    <property type="nucleotide sequence ID" value="NZ_CP011034.1"/>
</dbReference>
<reference evidence="5 6" key="1">
    <citation type="submission" date="2015-03" db="EMBL/GenBank/DDBJ databases">
        <authorList>
            <person name="Murphy D."/>
        </authorList>
    </citation>
    <scope>NUCLEOTIDE SEQUENCE [LARGE SCALE GENOMIC DNA]</scope>
    <source>
        <strain evidence="5 6">KMM 520</strain>
    </source>
</reference>
<dbReference type="PANTHER" id="PTHR30231">
    <property type="entry name" value="DNA POLYMERASE III SUBUNIT EPSILON"/>
    <property type="match status" value="1"/>
</dbReference>
<gene>
    <name evidence="5" type="primary">dnaQ</name>
    <name evidence="5" type="ORF">PTRA_a0671</name>
</gene>
<dbReference type="PATRIC" id="fig|1315283.4.peg.598"/>
<sequence length="211" mass="24281">MVKRLITRYFKRRQLLAHAALKQRYLVIDLELTGLDAKQHEIVSLAWVVIENQCIKMSQSQHLINKEVKNLAQSPVYHGINNDNVAAGQSLHSILEHLSEHLSEHFNDCILVFHNAMLDWSFLKPALKNANITTRPKLILCTLQIEKKRLQHQGVEIKQDDLTLNECRNRYELPSYHCHHALTDAQATAELFLAQCHQISSGRGLKVRELV</sequence>
<dbReference type="AlphaFoldDB" id="A0A0U2VBI2"/>
<dbReference type="KEGG" id="ptn:PTRA_a0671"/>
<dbReference type="CDD" id="cd06127">
    <property type="entry name" value="DEDDh"/>
    <property type="match status" value="1"/>
</dbReference>
<dbReference type="InterPro" id="IPR036397">
    <property type="entry name" value="RNaseH_sf"/>
</dbReference>
<organism evidence="5">
    <name type="scientific">Pseudoalteromonas translucida KMM 520</name>
    <dbReference type="NCBI Taxonomy" id="1315283"/>
    <lineage>
        <taxon>Bacteria</taxon>
        <taxon>Pseudomonadati</taxon>
        <taxon>Pseudomonadota</taxon>
        <taxon>Gammaproteobacteria</taxon>
        <taxon>Alteromonadales</taxon>
        <taxon>Pseudoalteromonadaceae</taxon>
        <taxon>Pseudoalteromonas</taxon>
    </lineage>
</organism>
<dbReference type="EMBL" id="CP011034">
    <property type="protein sequence ID" value="ALS32000.1"/>
    <property type="molecule type" value="Genomic_DNA"/>
</dbReference>
<dbReference type="Proteomes" id="UP000065261">
    <property type="component" value="Chromosome I"/>
</dbReference>
<evidence type="ECO:0000256" key="3">
    <source>
        <dbReference type="ARBA" id="ARBA00022839"/>
    </source>
</evidence>
<evidence type="ECO:0000256" key="1">
    <source>
        <dbReference type="ARBA" id="ARBA00022722"/>
    </source>
</evidence>
<keyword evidence="1" id="KW-0540">Nuclease</keyword>
<proteinExistence type="predicted"/>
<evidence type="ECO:0000259" key="4">
    <source>
        <dbReference type="SMART" id="SM00479"/>
    </source>
</evidence>
<dbReference type="GO" id="GO:0006259">
    <property type="term" value="P:DNA metabolic process"/>
    <property type="evidence" value="ECO:0007669"/>
    <property type="project" value="UniProtKB-ARBA"/>
</dbReference>
<dbReference type="PANTHER" id="PTHR30231:SF4">
    <property type="entry name" value="PROTEIN NEN2"/>
    <property type="match status" value="1"/>
</dbReference>
<dbReference type="InterPro" id="IPR012337">
    <property type="entry name" value="RNaseH-like_sf"/>
</dbReference>
<dbReference type="Pfam" id="PF00929">
    <property type="entry name" value="RNase_T"/>
    <property type="match status" value="1"/>
</dbReference>
<dbReference type="GO" id="GO:0003676">
    <property type="term" value="F:nucleic acid binding"/>
    <property type="evidence" value="ECO:0007669"/>
    <property type="project" value="InterPro"/>
</dbReference>
<name>A0A0U2VBI2_9GAMM</name>
<dbReference type="SUPFAM" id="SSF53098">
    <property type="entry name" value="Ribonuclease H-like"/>
    <property type="match status" value="1"/>
</dbReference>
<feature type="domain" description="Exonuclease" evidence="4">
    <location>
        <begin position="24"/>
        <end position="201"/>
    </location>
</feature>
<evidence type="ECO:0000313" key="5">
    <source>
        <dbReference type="EMBL" id="ALS32000.1"/>
    </source>
</evidence>
<dbReference type="SMART" id="SM00479">
    <property type="entry name" value="EXOIII"/>
    <property type="match status" value="1"/>
</dbReference>
<dbReference type="InterPro" id="IPR013520">
    <property type="entry name" value="Ribonucl_H"/>
</dbReference>
<dbReference type="GO" id="GO:0008408">
    <property type="term" value="F:3'-5' exonuclease activity"/>
    <property type="evidence" value="ECO:0007669"/>
    <property type="project" value="TreeGrafter"/>
</dbReference>
<keyword evidence="3" id="KW-0269">Exonuclease</keyword>